<feature type="compositionally biased region" description="Low complexity" evidence="1">
    <location>
        <begin position="373"/>
        <end position="388"/>
    </location>
</feature>
<comment type="caution">
    <text evidence="3">The sequence shown here is derived from an EMBL/GenBank/DDBJ whole genome shotgun (WGS) entry which is preliminary data.</text>
</comment>
<feature type="region of interest" description="Disordered" evidence="1">
    <location>
        <begin position="1"/>
        <end position="33"/>
    </location>
</feature>
<dbReference type="RefSeq" id="XP_018144350.1">
    <property type="nucleotide sequence ID" value="XM_018287363.1"/>
</dbReference>
<name>A0A179FQB5_METCM</name>
<dbReference type="InterPro" id="IPR002889">
    <property type="entry name" value="WSC_carb-bd"/>
</dbReference>
<evidence type="ECO:0000313" key="3">
    <source>
        <dbReference type="EMBL" id="OAQ67263.1"/>
    </source>
</evidence>
<dbReference type="Proteomes" id="UP000078397">
    <property type="component" value="Unassembled WGS sequence"/>
</dbReference>
<dbReference type="STRING" id="1380566.A0A179FQB5"/>
<proteinExistence type="predicted"/>
<organism evidence="3 4">
    <name type="scientific">Pochonia chlamydosporia 170</name>
    <dbReference type="NCBI Taxonomy" id="1380566"/>
    <lineage>
        <taxon>Eukaryota</taxon>
        <taxon>Fungi</taxon>
        <taxon>Dikarya</taxon>
        <taxon>Ascomycota</taxon>
        <taxon>Pezizomycotina</taxon>
        <taxon>Sordariomycetes</taxon>
        <taxon>Hypocreomycetidae</taxon>
        <taxon>Hypocreales</taxon>
        <taxon>Clavicipitaceae</taxon>
        <taxon>Pochonia</taxon>
    </lineage>
</organism>
<feature type="compositionally biased region" description="Low complexity" evidence="1">
    <location>
        <begin position="326"/>
        <end position="348"/>
    </location>
</feature>
<dbReference type="OrthoDB" id="2019572at2759"/>
<dbReference type="PROSITE" id="PS51212">
    <property type="entry name" value="WSC"/>
    <property type="match status" value="1"/>
</dbReference>
<feature type="compositionally biased region" description="Low complexity" evidence="1">
    <location>
        <begin position="1"/>
        <end position="25"/>
    </location>
</feature>
<reference evidence="3 4" key="1">
    <citation type="journal article" date="2016" name="PLoS Pathog.">
        <title>Biosynthesis of antibiotic leucinostatins in bio-control fungus Purpureocillium lilacinum and their inhibition on phytophthora revealed by genome mining.</title>
        <authorList>
            <person name="Wang G."/>
            <person name="Liu Z."/>
            <person name="Lin R."/>
            <person name="Li E."/>
            <person name="Mao Z."/>
            <person name="Ling J."/>
            <person name="Yang Y."/>
            <person name="Yin W.B."/>
            <person name="Xie B."/>
        </authorList>
    </citation>
    <scope>NUCLEOTIDE SEQUENCE [LARGE SCALE GENOMIC DNA]</scope>
    <source>
        <strain evidence="3">170</strain>
    </source>
</reference>
<feature type="compositionally biased region" description="Gly residues" evidence="1">
    <location>
        <begin position="399"/>
        <end position="411"/>
    </location>
</feature>
<evidence type="ECO:0000313" key="4">
    <source>
        <dbReference type="Proteomes" id="UP000078397"/>
    </source>
</evidence>
<protein>
    <submittedName>
        <fullName evidence="3">WSC domain-containing protein</fullName>
    </submittedName>
</protein>
<dbReference type="AlphaFoldDB" id="A0A179FQB5"/>
<dbReference type="KEGG" id="pchm:VFPPC_08701"/>
<dbReference type="Pfam" id="PF01822">
    <property type="entry name" value="WSC"/>
    <property type="match status" value="1"/>
</dbReference>
<feature type="domain" description="WSC" evidence="2">
    <location>
        <begin position="37"/>
        <end position="125"/>
    </location>
</feature>
<sequence>MKPSSGKPSSTKSMPSKPASSGKPKPSFPPQPPFVGPFRYLSCYKSTRGFPTFKRIASSPRMSLDLCASSCDSPLFGVFNNDCFCGQRLDGSDFRVDERKCDIICPGNMRQRCGGLDRPGLRPRDDIPADWLLSIYERRGGNPTTTSKVITSTKVITITSCPPAVTDCPIGHKITKTWTATVPWSHGWEWEWHKKKVTCYGDYCVSGYHCDECERHRVVYDGGSYQCEASSDPNWHRMVHCDGGKCYYSKCHGDGCNKKVVCWDGQCTSEVCYGDECKKKLVCHDGRCEHQSCHGDDCHKKWVCKDGKCTVDPGCTGDCMAPPPGKKIVPGGSSSGSSGWSDPGKSGSHGWSDKGKSGSQGWSDPGKPGSGSSGWSDPGKSGSSGWSDPGKHGQDGDSGNRGGKGGSGNQGEYGHDGHKPGPAHIKTAVPPKNTSPVAAGSNKGMVTFNLLAAAVGLAFLM</sequence>
<dbReference type="EMBL" id="LSBJ02000004">
    <property type="protein sequence ID" value="OAQ67263.1"/>
    <property type="molecule type" value="Genomic_DNA"/>
</dbReference>
<accession>A0A179FQB5</accession>
<keyword evidence="4" id="KW-1185">Reference proteome</keyword>
<evidence type="ECO:0000256" key="1">
    <source>
        <dbReference type="SAM" id="MobiDB-lite"/>
    </source>
</evidence>
<dbReference type="SMART" id="SM00321">
    <property type="entry name" value="WSC"/>
    <property type="match status" value="1"/>
</dbReference>
<evidence type="ECO:0000259" key="2">
    <source>
        <dbReference type="PROSITE" id="PS51212"/>
    </source>
</evidence>
<dbReference type="GeneID" id="28851357"/>
<gene>
    <name evidence="3" type="ORF">VFPPC_08701</name>
</gene>
<feature type="region of interest" description="Disordered" evidence="1">
    <location>
        <begin position="326"/>
        <end position="436"/>
    </location>
</feature>